<feature type="region of interest" description="Disordered" evidence="1">
    <location>
        <begin position="66"/>
        <end position="94"/>
    </location>
</feature>
<sequence length="110" mass="11964">MKIVLSSPEQSASENQHPERIYTAYPGDRLNMTIKISPQPAMPHGSLIDGVAAIITRVLCPVSKWPSPTHAPTTAEGDRTVPRRSCTPRRTTKVEPPALSATVLLIFPPL</sequence>
<proteinExistence type="predicted"/>
<comment type="caution">
    <text evidence="2">The sequence shown here is derived from an EMBL/GenBank/DDBJ whole genome shotgun (WGS) entry which is preliminary data.</text>
</comment>
<reference evidence="2 3" key="1">
    <citation type="journal article" date="2019" name="Sci. Rep.">
        <title>Orb-weaving spider Araneus ventricosus genome elucidates the spidroin gene catalogue.</title>
        <authorList>
            <person name="Kono N."/>
            <person name="Nakamura H."/>
            <person name="Ohtoshi R."/>
            <person name="Moran D.A.P."/>
            <person name="Shinohara A."/>
            <person name="Yoshida Y."/>
            <person name="Fujiwara M."/>
            <person name="Mori M."/>
            <person name="Tomita M."/>
            <person name="Arakawa K."/>
        </authorList>
    </citation>
    <scope>NUCLEOTIDE SEQUENCE [LARGE SCALE GENOMIC DNA]</scope>
</reference>
<name>A0A4Y2Q5P9_ARAVE</name>
<evidence type="ECO:0000256" key="1">
    <source>
        <dbReference type="SAM" id="MobiDB-lite"/>
    </source>
</evidence>
<accession>A0A4Y2Q5P9</accession>
<dbReference type="EMBL" id="BGPR01013147">
    <property type="protein sequence ID" value="GBN59458.1"/>
    <property type="molecule type" value="Genomic_DNA"/>
</dbReference>
<dbReference type="AlphaFoldDB" id="A0A4Y2Q5P9"/>
<organism evidence="2 3">
    <name type="scientific">Araneus ventricosus</name>
    <name type="common">Orbweaver spider</name>
    <name type="synonym">Epeira ventricosa</name>
    <dbReference type="NCBI Taxonomy" id="182803"/>
    <lineage>
        <taxon>Eukaryota</taxon>
        <taxon>Metazoa</taxon>
        <taxon>Ecdysozoa</taxon>
        <taxon>Arthropoda</taxon>
        <taxon>Chelicerata</taxon>
        <taxon>Arachnida</taxon>
        <taxon>Araneae</taxon>
        <taxon>Araneomorphae</taxon>
        <taxon>Entelegynae</taxon>
        <taxon>Araneoidea</taxon>
        <taxon>Araneidae</taxon>
        <taxon>Araneus</taxon>
    </lineage>
</organism>
<evidence type="ECO:0000313" key="3">
    <source>
        <dbReference type="Proteomes" id="UP000499080"/>
    </source>
</evidence>
<protein>
    <submittedName>
        <fullName evidence="2">Uncharacterized protein</fullName>
    </submittedName>
</protein>
<keyword evidence="3" id="KW-1185">Reference proteome</keyword>
<gene>
    <name evidence="2" type="ORF">AVEN_88771_1</name>
</gene>
<evidence type="ECO:0000313" key="2">
    <source>
        <dbReference type="EMBL" id="GBN59458.1"/>
    </source>
</evidence>
<dbReference type="Proteomes" id="UP000499080">
    <property type="component" value="Unassembled WGS sequence"/>
</dbReference>